<dbReference type="RefSeq" id="WP_189961791.1">
    <property type="nucleotide sequence ID" value="NZ_BMUA01000003.1"/>
</dbReference>
<sequence>MTYRVTLRFIPGGPAVTGDWADPATAERKWRDRIGVYGSHPTALITLTQQRPDGDWQTVAAWTRDGGEQRAQRSGAEPEWKPAGTANARDEDGRKLNLQPAAHPRAGPLPRSRAQACEESR</sequence>
<feature type="region of interest" description="Disordered" evidence="1">
    <location>
        <begin position="65"/>
        <end position="121"/>
    </location>
</feature>
<evidence type="ECO:0000256" key="1">
    <source>
        <dbReference type="SAM" id="MobiDB-lite"/>
    </source>
</evidence>
<evidence type="ECO:0008006" key="4">
    <source>
        <dbReference type="Google" id="ProtNLM"/>
    </source>
</evidence>
<protein>
    <recommendedName>
        <fullName evidence="4">ABM domain-containing protein</fullName>
    </recommendedName>
</protein>
<evidence type="ECO:0000313" key="2">
    <source>
        <dbReference type="EMBL" id="GHI35686.1"/>
    </source>
</evidence>
<dbReference type="Proteomes" id="UP001050808">
    <property type="component" value="Unassembled WGS sequence"/>
</dbReference>
<accession>A0ABQ3QEH6</accession>
<reference evidence="2" key="1">
    <citation type="submission" date="2024-05" db="EMBL/GenBank/DDBJ databases">
        <title>Whole genome shotgun sequence of Streptomyces violascens NBRC 12920.</title>
        <authorList>
            <person name="Komaki H."/>
            <person name="Tamura T."/>
        </authorList>
    </citation>
    <scope>NUCLEOTIDE SEQUENCE</scope>
    <source>
        <strain evidence="2">NBRC 12920</strain>
    </source>
</reference>
<evidence type="ECO:0000313" key="3">
    <source>
        <dbReference type="Proteomes" id="UP001050808"/>
    </source>
</evidence>
<dbReference type="EMBL" id="BNDY01000001">
    <property type="protein sequence ID" value="GHI35686.1"/>
    <property type="molecule type" value="Genomic_DNA"/>
</dbReference>
<gene>
    <name evidence="2" type="ORF">Sviol_00940</name>
</gene>
<organism evidence="2 3">
    <name type="scientific">Streptomyces violascens</name>
    <dbReference type="NCBI Taxonomy" id="67381"/>
    <lineage>
        <taxon>Bacteria</taxon>
        <taxon>Bacillati</taxon>
        <taxon>Actinomycetota</taxon>
        <taxon>Actinomycetes</taxon>
        <taxon>Kitasatosporales</taxon>
        <taxon>Streptomycetaceae</taxon>
        <taxon>Streptomyces</taxon>
    </lineage>
</organism>
<proteinExistence type="predicted"/>
<keyword evidence="3" id="KW-1185">Reference proteome</keyword>
<comment type="caution">
    <text evidence="2">The sequence shown here is derived from an EMBL/GenBank/DDBJ whole genome shotgun (WGS) entry which is preliminary data.</text>
</comment>
<feature type="compositionally biased region" description="Basic and acidic residues" evidence="1">
    <location>
        <begin position="65"/>
        <end position="80"/>
    </location>
</feature>
<name>A0ABQ3QEH6_9ACTN</name>